<dbReference type="AlphaFoldDB" id="A0AAV4A5Y3"/>
<protein>
    <submittedName>
        <fullName evidence="2">Uncharacterized protein</fullName>
    </submittedName>
</protein>
<name>A0AAV4A5Y3_9GAST</name>
<sequence length="142" mass="15720">MEELTDDYADTYDEALPTVPALGNSDSFNPAHSDNDKLNPQMATSTRISSLRAAVHPQHGDLRFPGRLVRPELRKRGSNVRQESPCRADFQMKACDTSRGEVNPLSKLHTIPRMANAQTPRQGFLPSIIRGTCIAYGHSCEV</sequence>
<evidence type="ECO:0000256" key="1">
    <source>
        <dbReference type="SAM" id="MobiDB-lite"/>
    </source>
</evidence>
<comment type="caution">
    <text evidence="2">The sequence shown here is derived from an EMBL/GenBank/DDBJ whole genome shotgun (WGS) entry which is preliminary data.</text>
</comment>
<reference evidence="2 3" key="1">
    <citation type="journal article" date="2021" name="Elife">
        <title>Chloroplast acquisition without the gene transfer in kleptoplastic sea slugs, Plakobranchus ocellatus.</title>
        <authorList>
            <person name="Maeda T."/>
            <person name="Takahashi S."/>
            <person name="Yoshida T."/>
            <person name="Shimamura S."/>
            <person name="Takaki Y."/>
            <person name="Nagai Y."/>
            <person name="Toyoda A."/>
            <person name="Suzuki Y."/>
            <person name="Arimoto A."/>
            <person name="Ishii H."/>
            <person name="Satoh N."/>
            <person name="Nishiyama T."/>
            <person name="Hasebe M."/>
            <person name="Maruyama T."/>
            <person name="Minagawa J."/>
            <person name="Obokata J."/>
            <person name="Shigenobu S."/>
        </authorList>
    </citation>
    <scope>NUCLEOTIDE SEQUENCE [LARGE SCALE GENOMIC DNA]</scope>
</reference>
<dbReference type="Proteomes" id="UP000735302">
    <property type="component" value="Unassembled WGS sequence"/>
</dbReference>
<accession>A0AAV4A5Y3</accession>
<gene>
    <name evidence="2" type="ORF">PoB_002854300</name>
</gene>
<organism evidence="2 3">
    <name type="scientific">Plakobranchus ocellatus</name>
    <dbReference type="NCBI Taxonomy" id="259542"/>
    <lineage>
        <taxon>Eukaryota</taxon>
        <taxon>Metazoa</taxon>
        <taxon>Spiralia</taxon>
        <taxon>Lophotrochozoa</taxon>
        <taxon>Mollusca</taxon>
        <taxon>Gastropoda</taxon>
        <taxon>Heterobranchia</taxon>
        <taxon>Euthyneura</taxon>
        <taxon>Panpulmonata</taxon>
        <taxon>Sacoglossa</taxon>
        <taxon>Placobranchoidea</taxon>
        <taxon>Plakobranchidae</taxon>
        <taxon>Plakobranchus</taxon>
    </lineage>
</organism>
<proteinExistence type="predicted"/>
<feature type="region of interest" description="Disordered" evidence="1">
    <location>
        <begin position="17"/>
        <end position="39"/>
    </location>
</feature>
<dbReference type="EMBL" id="BLXT01003557">
    <property type="protein sequence ID" value="GFO02038.1"/>
    <property type="molecule type" value="Genomic_DNA"/>
</dbReference>
<keyword evidence="3" id="KW-1185">Reference proteome</keyword>
<evidence type="ECO:0000313" key="2">
    <source>
        <dbReference type="EMBL" id="GFO02038.1"/>
    </source>
</evidence>
<evidence type="ECO:0000313" key="3">
    <source>
        <dbReference type="Proteomes" id="UP000735302"/>
    </source>
</evidence>